<dbReference type="EMBL" id="LBVV01000007">
    <property type="protein sequence ID" value="KKQ94826.1"/>
    <property type="molecule type" value="Genomic_DNA"/>
</dbReference>
<accession>A0A0G0PZH8</accession>
<feature type="transmembrane region" description="Helical" evidence="1">
    <location>
        <begin position="36"/>
        <end position="54"/>
    </location>
</feature>
<comment type="caution">
    <text evidence="2">The sequence shown here is derived from an EMBL/GenBank/DDBJ whole genome shotgun (WGS) entry which is preliminary data.</text>
</comment>
<organism evidence="2 3">
    <name type="scientific">candidate division CPR2 bacterium GW2011_GWC2_39_10</name>
    <dbReference type="NCBI Taxonomy" id="1618345"/>
    <lineage>
        <taxon>Bacteria</taxon>
        <taxon>Bacteria division CPR2</taxon>
    </lineage>
</organism>
<evidence type="ECO:0000313" key="3">
    <source>
        <dbReference type="Proteomes" id="UP000034207"/>
    </source>
</evidence>
<dbReference type="STRING" id="1618345.UT18_C0007G0082"/>
<evidence type="ECO:0000256" key="1">
    <source>
        <dbReference type="SAM" id="Phobius"/>
    </source>
</evidence>
<sequence length="270" mass="30959">MARQQVRRKRNNNYRKRLIMPSSPLEHRKSRSFKSFFIKIFSLALLTSLYWFFISDAMMIKKINIKGVEGEAKIKIESQVGNFISSGILSRNFYFLSTNNLEEILQDGMPEFKEITVTKIAGSKEVFIEGLLRDVKFNWITGGETYIVDKEGIVVASGAQDLVLNINDKTNTSISVGDRVGSPDLMLFIDNLGSSFSSTGLEAKEIIIKNEFKRDIEVKTTDIFSVYFDSTRNLENQLSGLTRIMVETKRDNKKISEYIDLRIENKIFMK</sequence>
<reference evidence="2 3" key="1">
    <citation type="journal article" date="2015" name="Nature">
        <title>rRNA introns, odd ribosomes, and small enigmatic genomes across a large radiation of phyla.</title>
        <authorList>
            <person name="Brown C.T."/>
            <person name="Hug L.A."/>
            <person name="Thomas B.C."/>
            <person name="Sharon I."/>
            <person name="Castelle C.J."/>
            <person name="Singh A."/>
            <person name="Wilkins M.J."/>
            <person name="Williams K.H."/>
            <person name="Banfield J.F."/>
        </authorList>
    </citation>
    <scope>NUCLEOTIDE SEQUENCE [LARGE SCALE GENOMIC DNA]</scope>
</reference>
<keyword evidence="1" id="KW-0812">Transmembrane</keyword>
<protein>
    <recommendedName>
        <fullName evidence="4">POTRA domain-containing protein</fullName>
    </recommendedName>
</protein>
<evidence type="ECO:0008006" key="4">
    <source>
        <dbReference type="Google" id="ProtNLM"/>
    </source>
</evidence>
<gene>
    <name evidence="2" type="ORF">UT18_C0007G0082</name>
</gene>
<dbReference type="AlphaFoldDB" id="A0A0G0PZH8"/>
<proteinExistence type="predicted"/>
<keyword evidence="1" id="KW-1133">Transmembrane helix</keyword>
<name>A0A0G0PZH8_UNCC2</name>
<evidence type="ECO:0000313" key="2">
    <source>
        <dbReference type="EMBL" id="KKQ94826.1"/>
    </source>
</evidence>
<keyword evidence="1" id="KW-0472">Membrane</keyword>
<dbReference type="Proteomes" id="UP000034207">
    <property type="component" value="Unassembled WGS sequence"/>
</dbReference>